<gene>
    <name evidence="2" type="ORF">FCN74_10530</name>
</gene>
<protein>
    <submittedName>
        <fullName evidence="2">Transporter</fullName>
    </submittedName>
</protein>
<organism evidence="2 3">
    <name type="scientific">Mesohalobacter halotolerans</name>
    <dbReference type="NCBI Taxonomy" id="1883405"/>
    <lineage>
        <taxon>Bacteria</taxon>
        <taxon>Pseudomonadati</taxon>
        <taxon>Bacteroidota</taxon>
        <taxon>Flavobacteriia</taxon>
        <taxon>Flavobacteriales</taxon>
        <taxon>Flavobacteriaceae</taxon>
        <taxon>Mesohalobacter</taxon>
    </lineage>
</organism>
<dbReference type="Pfam" id="PF13557">
    <property type="entry name" value="Phenol_MetA_deg"/>
    <property type="match status" value="1"/>
</dbReference>
<dbReference type="AlphaFoldDB" id="A0A4U5TPE5"/>
<comment type="caution">
    <text evidence="2">The sequence shown here is derived from an EMBL/GenBank/DDBJ whole genome shotgun (WGS) entry which is preliminary data.</text>
</comment>
<reference evidence="2 3" key="1">
    <citation type="submission" date="2019-04" db="EMBL/GenBank/DDBJ databases">
        <title>Psychroflexus halotolerans sp. nov., isolated from a marine solar saltern.</title>
        <authorList>
            <person name="Feng X."/>
        </authorList>
    </citation>
    <scope>NUCLEOTIDE SEQUENCE [LARGE SCALE GENOMIC DNA]</scope>
    <source>
        <strain evidence="2 3">WDS2C27</strain>
    </source>
</reference>
<keyword evidence="3" id="KW-1185">Reference proteome</keyword>
<dbReference type="RefSeq" id="WP_138932560.1">
    <property type="nucleotide sequence ID" value="NZ_SWMU01000004.1"/>
</dbReference>
<proteinExistence type="predicted"/>
<name>A0A4U5TPE5_9FLAO</name>
<dbReference type="EMBL" id="SWMU01000004">
    <property type="protein sequence ID" value="TKS55732.1"/>
    <property type="molecule type" value="Genomic_DNA"/>
</dbReference>
<accession>A0A4U5TPE5</accession>
<evidence type="ECO:0000313" key="2">
    <source>
        <dbReference type="EMBL" id="TKS55732.1"/>
    </source>
</evidence>
<feature type="signal peptide" evidence="1">
    <location>
        <begin position="1"/>
        <end position="19"/>
    </location>
</feature>
<dbReference type="Proteomes" id="UP000306552">
    <property type="component" value="Unassembled WGS sequence"/>
</dbReference>
<evidence type="ECO:0000256" key="1">
    <source>
        <dbReference type="SAM" id="SignalP"/>
    </source>
</evidence>
<feature type="chain" id="PRO_5020883097" evidence="1">
    <location>
        <begin position="20"/>
        <end position="302"/>
    </location>
</feature>
<dbReference type="InterPro" id="IPR025737">
    <property type="entry name" value="FApF"/>
</dbReference>
<dbReference type="OrthoDB" id="1421312at2"/>
<keyword evidence="1" id="KW-0732">Signal</keyword>
<sequence>MKTFFVVLVFLSFSFLSTAQYTETINSNRPGASFGAYSVGTNVIQVEGGVGFGNDEHDLQRTNTDNFFIDYALRYGLILEELELILEGRFAFADETNMRSSVTQNFSFSNFQTNTIGAKYLLFDPHKKKQVEGPNVYSYHANNSVQWGDLIPAVSLYAGANILYGDNPFMFEDEPSVSSKFALSAQSNLDRTVVVINIIADKVETDFPSYSGILTVTHALDSRFSIFGEIQSTVSDIYSDELLRAGGAYLFNKNLQLDLFGLINFKNTPQRWLAVIGLSYRFDNFHEDYYIKDNDDEDENNF</sequence>
<evidence type="ECO:0000313" key="3">
    <source>
        <dbReference type="Proteomes" id="UP000306552"/>
    </source>
</evidence>